<accession>A0ABT1L565</accession>
<proteinExistence type="predicted"/>
<dbReference type="EMBL" id="JAKUDN010000002">
    <property type="protein sequence ID" value="MCP8352322.1"/>
    <property type="molecule type" value="Genomic_DNA"/>
</dbReference>
<comment type="caution">
    <text evidence="1">The sequence shown here is derived from an EMBL/GenBank/DDBJ whole genome shotgun (WGS) entry which is preliminary data.</text>
</comment>
<organism evidence="1 2">
    <name type="scientific">Candidatus Synchoanobacter obligatus</name>
    <dbReference type="NCBI Taxonomy" id="2919597"/>
    <lineage>
        <taxon>Bacteria</taxon>
        <taxon>Pseudomonadati</taxon>
        <taxon>Pseudomonadota</taxon>
        <taxon>Gammaproteobacteria</taxon>
        <taxon>Candidatus Comchoanobacterales</taxon>
        <taxon>Candidatus Comchoanobacteraceae</taxon>
        <taxon>Candidatus Synchoanobacter</taxon>
    </lineage>
</organism>
<dbReference type="Proteomes" id="UP001320768">
    <property type="component" value="Unassembled WGS sequence"/>
</dbReference>
<dbReference type="RefSeq" id="WP_258569428.1">
    <property type="nucleotide sequence ID" value="NZ_JAKUDN010000002.1"/>
</dbReference>
<evidence type="ECO:0000313" key="1">
    <source>
        <dbReference type="EMBL" id="MCP8352322.1"/>
    </source>
</evidence>
<evidence type="ECO:0000313" key="2">
    <source>
        <dbReference type="Proteomes" id="UP001320768"/>
    </source>
</evidence>
<reference evidence="1 2" key="1">
    <citation type="journal article" date="2022" name="Nat. Microbiol.">
        <title>The microbiome of a bacterivorous marine choanoflagellate contains a resource-demanding obligate bacterial associate.</title>
        <authorList>
            <person name="Needham D.M."/>
            <person name="Poirier C."/>
            <person name="Bachy C."/>
            <person name="George E.E."/>
            <person name="Wilken S."/>
            <person name="Yung C.C.M."/>
            <person name="Limardo A.J."/>
            <person name="Morando M."/>
            <person name="Sudek L."/>
            <person name="Malmstrom R.R."/>
            <person name="Keeling P.J."/>
            <person name="Santoro A.E."/>
            <person name="Worden A.Z."/>
        </authorList>
    </citation>
    <scope>NUCLEOTIDE SEQUENCE [LARGE SCALE GENOMIC DNA]</scope>
    <source>
        <strain evidence="1 2">Comchoano-2</strain>
    </source>
</reference>
<keyword evidence="2" id="KW-1185">Reference proteome</keyword>
<gene>
    <name evidence="1" type="ORF">MKS91_03345</name>
</gene>
<sequence length="90" mass="10665">MIRQEIHHALYQFKRIHKNQIAPKDPLLPQDIQDAIKRRNLNAMSNRELIQLLKKIINTITLYQKNRHSPHSGVEAFKQTLCEFILNKPL</sequence>
<protein>
    <submittedName>
        <fullName evidence="1">Uncharacterized protein</fullName>
    </submittedName>
</protein>
<name>A0ABT1L565_9GAMM</name>